<reference evidence="2" key="1">
    <citation type="journal article" date="2019" name="Sci. Rep.">
        <title>Draft genome of Tanacetum cinerariifolium, the natural source of mosquito coil.</title>
        <authorList>
            <person name="Yamashiro T."/>
            <person name="Shiraishi A."/>
            <person name="Satake H."/>
            <person name="Nakayama K."/>
        </authorList>
    </citation>
    <scope>NUCLEOTIDE SEQUENCE</scope>
</reference>
<accession>A0A699KEU4</accession>
<protein>
    <submittedName>
        <fullName evidence="2">Protein ALP1-like</fullName>
    </submittedName>
</protein>
<dbReference type="EMBL" id="BKCJ010512486">
    <property type="protein sequence ID" value="GFA91090.1"/>
    <property type="molecule type" value="Genomic_DNA"/>
</dbReference>
<comment type="caution">
    <text evidence="2">The sequence shown here is derived from an EMBL/GenBank/DDBJ whole genome shotgun (WGS) entry which is preliminary data.</text>
</comment>
<feature type="region of interest" description="Disordered" evidence="1">
    <location>
        <begin position="85"/>
        <end position="117"/>
    </location>
</feature>
<dbReference type="AlphaFoldDB" id="A0A699KEU4"/>
<name>A0A699KEU4_TANCI</name>
<gene>
    <name evidence="2" type="ORF">Tci_663062</name>
</gene>
<sequence>MSISSSSSSDGDDDDDHMMMLLILKKYTKAFVDRTLCRTSMLSGKEYIREIICGNPIQCYKSFRIPSGSMKIPIPSGVEIVVGRQKKSSDSGYEAEKVEDQEQISSESGYKYEEDED</sequence>
<proteinExistence type="predicted"/>
<evidence type="ECO:0000313" key="2">
    <source>
        <dbReference type="EMBL" id="GFA91090.1"/>
    </source>
</evidence>
<organism evidence="2">
    <name type="scientific">Tanacetum cinerariifolium</name>
    <name type="common">Dalmatian daisy</name>
    <name type="synonym">Chrysanthemum cinerariifolium</name>
    <dbReference type="NCBI Taxonomy" id="118510"/>
    <lineage>
        <taxon>Eukaryota</taxon>
        <taxon>Viridiplantae</taxon>
        <taxon>Streptophyta</taxon>
        <taxon>Embryophyta</taxon>
        <taxon>Tracheophyta</taxon>
        <taxon>Spermatophyta</taxon>
        <taxon>Magnoliopsida</taxon>
        <taxon>eudicotyledons</taxon>
        <taxon>Gunneridae</taxon>
        <taxon>Pentapetalae</taxon>
        <taxon>asterids</taxon>
        <taxon>campanulids</taxon>
        <taxon>Asterales</taxon>
        <taxon>Asteraceae</taxon>
        <taxon>Asteroideae</taxon>
        <taxon>Anthemideae</taxon>
        <taxon>Anthemidinae</taxon>
        <taxon>Tanacetum</taxon>
    </lineage>
</organism>
<evidence type="ECO:0000256" key="1">
    <source>
        <dbReference type="SAM" id="MobiDB-lite"/>
    </source>
</evidence>